<organism evidence="1 2">
    <name type="scientific">Undibacterium parvum</name>
    <dbReference type="NCBI Taxonomy" id="401471"/>
    <lineage>
        <taxon>Bacteria</taxon>
        <taxon>Pseudomonadati</taxon>
        <taxon>Pseudomonadota</taxon>
        <taxon>Betaproteobacteria</taxon>
        <taxon>Burkholderiales</taxon>
        <taxon>Oxalobacteraceae</taxon>
        <taxon>Undibacterium</taxon>
    </lineage>
</organism>
<dbReference type="OrthoDB" id="5297256at2"/>
<evidence type="ECO:0000313" key="2">
    <source>
        <dbReference type="Proteomes" id="UP000275663"/>
    </source>
</evidence>
<accession>A0A3Q9BPD2</accession>
<protein>
    <recommendedName>
        <fullName evidence="3">Outer membrane protein assembly factor BamE</fullName>
    </recommendedName>
</protein>
<proteinExistence type="predicted"/>
<dbReference type="AlphaFoldDB" id="A0A3Q9BPD2"/>
<keyword evidence="2" id="KW-1185">Reference proteome</keyword>
<gene>
    <name evidence="1" type="ORF">EJN92_05315</name>
</gene>
<dbReference type="PROSITE" id="PS51257">
    <property type="entry name" value="PROKAR_LIPOPROTEIN"/>
    <property type="match status" value="1"/>
</dbReference>
<name>A0A3Q9BPD2_9BURK</name>
<reference evidence="1 2" key="1">
    <citation type="journal article" date="2011" name="Int. J. Syst. Evol. Microbiol.">
        <title>Description of Undibacterium oligocarboniphilum sp. nov., isolated from purified water, and Undibacterium pigrum strain CCUG 49012 as the type strain of Undibacterium parvum sp. nov., and emended descriptions of the genus Undibacterium and the species Undibacterium pigrum.</title>
        <authorList>
            <person name="Eder W."/>
            <person name="Wanner G."/>
            <person name="Ludwig W."/>
            <person name="Busse H.J."/>
            <person name="Ziemke-Kageler F."/>
            <person name="Lang E."/>
        </authorList>
    </citation>
    <scope>NUCLEOTIDE SEQUENCE [LARGE SCALE GENOMIC DNA]</scope>
    <source>
        <strain evidence="1 2">DSM 23061</strain>
    </source>
</reference>
<evidence type="ECO:0000313" key="1">
    <source>
        <dbReference type="EMBL" id="AZP11468.1"/>
    </source>
</evidence>
<dbReference type="Proteomes" id="UP000275663">
    <property type="component" value="Chromosome"/>
</dbReference>
<sequence length="176" mass="19211">MKMRLSKYLYALIVLSAVWLSGCASYGGSSLKPGVSSLPEVVGTMGPAAMSWTNPDGSEQLAYPRGPLGTQTFMVYLGADQKLQRIDKVLEMAVFAQIQTGMSQEQVLRLIGPPQPQATQYFKARDELAWSWLFCDSWNTQAFLDVLFNASSGTVRSVGQRQNLLGRDGVAPSCAH</sequence>
<evidence type="ECO:0008006" key="3">
    <source>
        <dbReference type="Google" id="ProtNLM"/>
    </source>
</evidence>
<dbReference type="EMBL" id="CP034464">
    <property type="protein sequence ID" value="AZP11468.1"/>
    <property type="molecule type" value="Genomic_DNA"/>
</dbReference>
<dbReference type="KEGG" id="upv:EJN92_05315"/>